<dbReference type="PANTHER" id="PTHR22550">
    <property type="entry name" value="SPORE GERMINATION PROTEIN"/>
    <property type="match status" value="1"/>
</dbReference>
<evidence type="ECO:0000256" key="4">
    <source>
        <dbReference type="ARBA" id="ARBA00023136"/>
    </source>
</evidence>
<keyword evidence="1" id="KW-1003">Cell membrane</keyword>
<evidence type="ECO:0000256" key="5">
    <source>
        <dbReference type="SAM" id="Phobius"/>
    </source>
</evidence>
<feature type="domain" description="VWFA" evidence="6">
    <location>
        <begin position="86"/>
        <end position="265"/>
    </location>
</feature>
<dbReference type="PANTHER" id="PTHR22550:SF5">
    <property type="entry name" value="LEUCINE ZIPPER PROTEIN 4"/>
    <property type="match status" value="1"/>
</dbReference>
<accession>A0ABR9XPM6</accession>
<evidence type="ECO:0000256" key="3">
    <source>
        <dbReference type="ARBA" id="ARBA00022989"/>
    </source>
</evidence>
<evidence type="ECO:0000256" key="1">
    <source>
        <dbReference type="ARBA" id="ARBA00022475"/>
    </source>
</evidence>
<dbReference type="InterPro" id="IPR036465">
    <property type="entry name" value="vWFA_dom_sf"/>
</dbReference>
<evidence type="ECO:0000259" key="6">
    <source>
        <dbReference type="PROSITE" id="PS50234"/>
    </source>
</evidence>
<reference evidence="7 8" key="1">
    <citation type="journal article" date="2020" name="Microorganisms">
        <title>Simultaneous Genome Sequencing of Prosthecochloris ethylica and Desulfuromonas acetoxidans within a Syntrophic Mixture Reveals Unique Pili and Protein Interactions.</title>
        <authorList>
            <person name="Kyndt J.A."/>
            <person name="Van Beeumen J.J."/>
            <person name="Meyer T.E."/>
        </authorList>
    </citation>
    <scope>NUCLEOTIDE SEQUENCE [LARGE SCALE GENOMIC DNA]</scope>
    <source>
        <strain evidence="7 8">N3</strain>
    </source>
</reference>
<dbReference type="EMBL" id="JADGII010000001">
    <property type="protein sequence ID" value="MBF0635798.1"/>
    <property type="molecule type" value="Genomic_DNA"/>
</dbReference>
<keyword evidence="2 5" id="KW-0812">Transmembrane</keyword>
<dbReference type="Proteomes" id="UP000619838">
    <property type="component" value="Unassembled WGS sequence"/>
</dbReference>
<evidence type="ECO:0000256" key="2">
    <source>
        <dbReference type="ARBA" id="ARBA00022692"/>
    </source>
</evidence>
<keyword evidence="3 5" id="KW-1133">Transmembrane helix</keyword>
<dbReference type="RefSeq" id="WP_114607387.1">
    <property type="nucleotide sequence ID" value="NZ_JABVZQ010000002.1"/>
</dbReference>
<dbReference type="Pfam" id="PF00092">
    <property type="entry name" value="VWA"/>
    <property type="match status" value="1"/>
</dbReference>
<feature type="transmembrane region" description="Helical" evidence="5">
    <location>
        <begin position="46"/>
        <end position="68"/>
    </location>
</feature>
<evidence type="ECO:0000313" key="7">
    <source>
        <dbReference type="EMBL" id="MBF0635798.1"/>
    </source>
</evidence>
<dbReference type="InterPro" id="IPR002035">
    <property type="entry name" value="VWF_A"/>
</dbReference>
<dbReference type="SMART" id="SM00327">
    <property type="entry name" value="VWA"/>
    <property type="match status" value="1"/>
</dbReference>
<feature type="transmembrane region" description="Helical" evidence="5">
    <location>
        <begin position="283"/>
        <end position="301"/>
    </location>
</feature>
<comment type="caution">
    <text evidence="7">The sequence shown here is derived from an EMBL/GenBank/DDBJ whole genome shotgun (WGS) entry which is preliminary data.</text>
</comment>
<organism evidence="7 8">
    <name type="scientific">Prosthecochloris ethylica</name>
    <dbReference type="NCBI Taxonomy" id="2743976"/>
    <lineage>
        <taxon>Bacteria</taxon>
        <taxon>Pseudomonadati</taxon>
        <taxon>Chlorobiota</taxon>
        <taxon>Chlorobiia</taxon>
        <taxon>Chlorobiales</taxon>
        <taxon>Chlorobiaceae</taxon>
        <taxon>Prosthecochloris</taxon>
    </lineage>
</organism>
<name>A0ABR9XPM6_9CHLB</name>
<proteinExistence type="predicted"/>
<protein>
    <submittedName>
        <fullName evidence="7">VWA domain-containing protein</fullName>
    </submittedName>
</protein>
<gene>
    <name evidence="7" type="ORF">INT08_01195</name>
</gene>
<keyword evidence="4 5" id="KW-0472">Membrane</keyword>
<dbReference type="InterPro" id="IPR050768">
    <property type="entry name" value="UPF0353/GerABKA_families"/>
</dbReference>
<sequence>MRIEEPWLGLVALLLLMARAAAGSFFRPRRMVFSLPFRKQGAAGVGRLFLQLPLTLRWGGVVLLVIALMRPQVERQIPAGVQSGRDIVIALDISRSMLEIDAGGESRLDAAKKAALRFVADRSQDRIGLVVFSESAVTRSPLTRDHRTLGFLLEQVSVGDVSGSGTAVGPAVLVAVNRLRSAESPERVVILLTDGEQNAGGVDPVTAASIAAEHGVRIHAVSTGVPGEPDRRGDGMLREMAALSGGGFFRASDPGDLLTTLREIIVQDSGRMQHDPLAERRELYPLFLLGAGLLLAAALVMDSTRFRRLP</sequence>
<dbReference type="PROSITE" id="PS50234">
    <property type="entry name" value="VWFA"/>
    <property type="match status" value="1"/>
</dbReference>
<evidence type="ECO:0000313" key="8">
    <source>
        <dbReference type="Proteomes" id="UP000619838"/>
    </source>
</evidence>
<dbReference type="Gene3D" id="3.40.50.410">
    <property type="entry name" value="von Willebrand factor, type A domain"/>
    <property type="match status" value="1"/>
</dbReference>
<dbReference type="SUPFAM" id="SSF53300">
    <property type="entry name" value="vWA-like"/>
    <property type="match status" value="1"/>
</dbReference>
<keyword evidence="8" id="KW-1185">Reference proteome</keyword>